<dbReference type="EMBL" id="MGBR01000001">
    <property type="protein sequence ID" value="OGK73422.1"/>
    <property type="molecule type" value="Genomic_DNA"/>
</dbReference>
<evidence type="ECO:0000313" key="3">
    <source>
        <dbReference type="Proteomes" id="UP000177050"/>
    </source>
</evidence>
<protein>
    <submittedName>
        <fullName evidence="2">Uncharacterized protein</fullName>
    </submittedName>
</protein>
<gene>
    <name evidence="2" type="ORF">A3K52_01340</name>
</gene>
<keyword evidence="1" id="KW-0812">Transmembrane</keyword>
<name>A0A1F7KZW2_9BACT</name>
<dbReference type="Proteomes" id="UP000177050">
    <property type="component" value="Unassembled WGS sequence"/>
</dbReference>
<comment type="caution">
    <text evidence="2">The sequence shown here is derived from an EMBL/GenBank/DDBJ whole genome shotgun (WGS) entry which is preliminary data.</text>
</comment>
<feature type="transmembrane region" description="Helical" evidence="1">
    <location>
        <begin position="82"/>
        <end position="104"/>
    </location>
</feature>
<reference evidence="2 3" key="1">
    <citation type="journal article" date="2016" name="Nat. Commun.">
        <title>Thousands of microbial genomes shed light on interconnected biogeochemical processes in an aquifer system.</title>
        <authorList>
            <person name="Anantharaman K."/>
            <person name="Brown C.T."/>
            <person name="Hug L.A."/>
            <person name="Sharon I."/>
            <person name="Castelle C.J."/>
            <person name="Probst A.J."/>
            <person name="Thomas B.C."/>
            <person name="Singh A."/>
            <person name="Wilkins M.J."/>
            <person name="Karaoz U."/>
            <person name="Brodie E.L."/>
            <person name="Williams K.H."/>
            <person name="Hubbard S.S."/>
            <person name="Banfield J.F."/>
        </authorList>
    </citation>
    <scope>NUCLEOTIDE SEQUENCE [LARGE SCALE GENOMIC DNA]</scope>
</reference>
<organism evidence="2 3">
    <name type="scientific">Candidatus Roizmanbacteria bacterium RIFOXYD1_FULL_38_12</name>
    <dbReference type="NCBI Taxonomy" id="1802093"/>
    <lineage>
        <taxon>Bacteria</taxon>
        <taxon>Candidatus Roizmaniibacteriota</taxon>
    </lineage>
</organism>
<accession>A0A1F7KZW2</accession>
<feature type="transmembrane region" description="Helical" evidence="1">
    <location>
        <begin position="14"/>
        <end position="33"/>
    </location>
</feature>
<evidence type="ECO:0000256" key="1">
    <source>
        <dbReference type="SAM" id="Phobius"/>
    </source>
</evidence>
<proteinExistence type="predicted"/>
<dbReference type="AlphaFoldDB" id="A0A1F7KZW2"/>
<keyword evidence="1" id="KW-0472">Membrane</keyword>
<evidence type="ECO:0000313" key="2">
    <source>
        <dbReference type="EMBL" id="OGK73422.1"/>
    </source>
</evidence>
<sequence>MGGVIDFFLSVNKISLFAFLGVFGFLVYEVYLLRREHLKKQKPVLPQFNTSTVVDKTVIQQQAVSLSPPKKADIEKHTKSPIFLIILLICMIIFFLGFTIYTVFIGKTVKGTPEITPKVIIQEISSPGLKVFDSNWVEINEKDTKEQLNPGERIYIGISTIEEADIDRARIRVNEKSWNISHITDKLNKEKKLYYKEYIIATGESKLTIDAQLHSKIDGWLGD</sequence>
<keyword evidence="1" id="KW-1133">Transmembrane helix</keyword>